<dbReference type="InterPro" id="IPR003439">
    <property type="entry name" value="ABC_transporter-like_ATP-bd"/>
</dbReference>
<dbReference type="Pfam" id="PF08352">
    <property type="entry name" value="oligo_HPY"/>
    <property type="match status" value="1"/>
</dbReference>
<sequence length="322" mass="35439">MPTRDALIEVRGLTKRYPSGSGKWGASQYVHAVNDVSFRIYPGETLGLVGESGCGKSTTGDMLANLIAPSAGEIVYDGRSIHNHASKSAKQLRKEIGVVFQDPYSSLNPRHRIGSILQEPLRIHREGSAEERLRAARDMLELVGLDESYAARYPNELSGGQRQRIGIARALMLKPRFIVADEPVSALDVSVQAQIVNLLQDMQKRFSLTTLFVSHDMNVVQLISDRIAVMYLGRVVEIAPAAELFRQPQHPYTQALLSAIPADMPSQKRERIVLEGEVPSPIHPPSGCTFHTRCRHATSACKEQAPVLREAGEGRLVSCILT</sequence>
<evidence type="ECO:0000313" key="7">
    <source>
        <dbReference type="Proteomes" id="UP001596989"/>
    </source>
</evidence>
<dbReference type="PROSITE" id="PS50893">
    <property type="entry name" value="ABC_TRANSPORTER_2"/>
    <property type="match status" value="1"/>
</dbReference>
<reference evidence="7" key="1">
    <citation type="journal article" date="2019" name="Int. J. Syst. Evol. Microbiol.">
        <title>The Global Catalogue of Microorganisms (GCM) 10K type strain sequencing project: providing services to taxonomists for standard genome sequencing and annotation.</title>
        <authorList>
            <consortium name="The Broad Institute Genomics Platform"/>
            <consortium name="The Broad Institute Genome Sequencing Center for Infectious Disease"/>
            <person name="Wu L."/>
            <person name="Ma J."/>
        </authorList>
    </citation>
    <scope>NUCLEOTIDE SEQUENCE [LARGE SCALE GENOMIC DNA]</scope>
    <source>
        <strain evidence="7">CCUG 59129</strain>
    </source>
</reference>
<evidence type="ECO:0000259" key="5">
    <source>
        <dbReference type="PROSITE" id="PS50893"/>
    </source>
</evidence>
<keyword evidence="4 6" id="KW-0067">ATP-binding</keyword>
<dbReference type="CDD" id="cd03257">
    <property type="entry name" value="ABC_NikE_OppD_transporters"/>
    <property type="match status" value="1"/>
</dbReference>
<feature type="domain" description="ABC transporter" evidence="5">
    <location>
        <begin position="8"/>
        <end position="257"/>
    </location>
</feature>
<evidence type="ECO:0000313" key="6">
    <source>
        <dbReference type="EMBL" id="MFD0958732.1"/>
    </source>
</evidence>
<dbReference type="Pfam" id="PF00005">
    <property type="entry name" value="ABC_tran"/>
    <property type="match status" value="1"/>
</dbReference>
<dbReference type="Gene3D" id="3.40.50.300">
    <property type="entry name" value="P-loop containing nucleotide triphosphate hydrolases"/>
    <property type="match status" value="1"/>
</dbReference>
<dbReference type="PANTHER" id="PTHR43776:SF7">
    <property type="entry name" value="D,D-DIPEPTIDE TRANSPORT ATP-BINDING PROTEIN DDPF-RELATED"/>
    <property type="match status" value="1"/>
</dbReference>
<dbReference type="InterPro" id="IPR013563">
    <property type="entry name" value="Oligopep_ABC_C"/>
</dbReference>
<keyword evidence="7" id="KW-1185">Reference proteome</keyword>
<dbReference type="InterPro" id="IPR027417">
    <property type="entry name" value="P-loop_NTPase"/>
</dbReference>
<evidence type="ECO:0000256" key="4">
    <source>
        <dbReference type="ARBA" id="ARBA00022840"/>
    </source>
</evidence>
<dbReference type="SUPFAM" id="SSF52540">
    <property type="entry name" value="P-loop containing nucleoside triphosphate hydrolases"/>
    <property type="match status" value="1"/>
</dbReference>
<organism evidence="6 7">
    <name type="scientific">Paenibacillus chungangensis</name>
    <dbReference type="NCBI Taxonomy" id="696535"/>
    <lineage>
        <taxon>Bacteria</taxon>
        <taxon>Bacillati</taxon>
        <taxon>Bacillota</taxon>
        <taxon>Bacilli</taxon>
        <taxon>Bacillales</taxon>
        <taxon>Paenibacillaceae</taxon>
        <taxon>Paenibacillus</taxon>
    </lineage>
</organism>
<name>A0ABW3HMP7_9BACL</name>
<dbReference type="NCBIfam" id="NF008453">
    <property type="entry name" value="PRK11308.1"/>
    <property type="match status" value="1"/>
</dbReference>
<keyword evidence="3" id="KW-0547">Nucleotide-binding</keyword>
<comment type="similarity">
    <text evidence="1">Belongs to the ABC transporter superfamily.</text>
</comment>
<dbReference type="InterPro" id="IPR050319">
    <property type="entry name" value="ABC_transp_ATP-bind"/>
</dbReference>
<dbReference type="NCBIfam" id="TIGR01727">
    <property type="entry name" value="oligo_HPY"/>
    <property type="match status" value="1"/>
</dbReference>
<evidence type="ECO:0000256" key="3">
    <source>
        <dbReference type="ARBA" id="ARBA00022741"/>
    </source>
</evidence>
<proteinExistence type="inferred from homology"/>
<evidence type="ECO:0000256" key="2">
    <source>
        <dbReference type="ARBA" id="ARBA00022448"/>
    </source>
</evidence>
<protein>
    <submittedName>
        <fullName evidence="6">ABC transporter ATP-binding protein</fullName>
    </submittedName>
</protein>
<gene>
    <name evidence="6" type="ORF">ACFQ2I_04950</name>
</gene>
<dbReference type="SMART" id="SM00382">
    <property type="entry name" value="AAA"/>
    <property type="match status" value="1"/>
</dbReference>
<dbReference type="EMBL" id="JBHTJZ010000005">
    <property type="protein sequence ID" value="MFD0958732.1"/>
    <property type="molecule type" value="Genomic_DNA"/>
</dbReference>
<dbReference type="InterPro" id="IPR003593">
    <property type="entry name" value="AAA+_ATPase"/>
</dbReference>
<comment type="caution">
    <text evidence="6">The sequence shown here is derived from an EMBL/GenBank/DDBJ whole genome shotgun (WGS) entry which is preliminary data.</text>
</comment>
<keyword evidence="2" id="KW-0813">Transport</keyword>
<dbReference type="InterPro" id="IPR017871">
    <property type="entry name" value="ABC_transporter-like_CS"/>
</dbReference>
<dbReference type="PANTHER" id="PTHR43776">
    <property type="entry name" value="TRANSPORT ATP-BINDING PROTEIN"/>
    <property type="match status" value="1"/>
</dbReference>
<dbReference type="PROSITE" id="PS00211">
    <property type="entry name" value="ABC_TRANSPORTER_1"/>
    <property type="match status" value="1"/>
</dbReference>
<evidence type="ECO:0000256" key="1">
    <source>
        <dbReference type="ARBA" id="ARBA00005417"/>
    </source>
</evidence>
<dbReference type="RefSeq" id="WP_377562539.1">
    <property type="nucleotide sequence ID" value="NZ_JBHTJZ010000005.1"/>
</dbReference>
<dbReference type="GO" id="GO:0005524">
    <property type="term" value="F:ATP binding"/>
    <property type="evidence" value="ECO:0007669"/>
    <property type="project" value="UniProtKB-KW"/>
</dbReference>
<accession>A0ABW3HMP7</accession>
<dbReference type="Proteomes" id="UP001596989">
    <property type="component" value="Unassembled WGS sequence"/>
</dbReference>